<protein>
    <submittedName>
        <fullName evidence="4">Tetratricopeptide repeat protein</fullName>
    </submittedName>
</protein>
<dbReference type="InterPro" id="IPR013105">
    <property type="entry name" value="TPR_2"/>
</dbReference>
<dbReference type="SUPFAM" id="SSF48452">
    <property type="entry name" value="TPR-like"/>
    <property type="match status" value="1"/>
</dbReference>
<dbReference type="PROSITE" id="PS50005">
    <property type="entry name" value="TPR"/>
    <property type="match status" value="1"/>
</dbReference>
<dbReference type="KEGG" id="amic:Ami3637_12205"/>
<keyword evidence="2 3" id="KW-0802">TPR repeat</keyword>
<dbReference type="Gene3D" id="1.25.40.10">
    <property type="entry name" value="Tetratricopeptide repeat domain"/>
    <property type="match status" value="1"/>
</dbReference>
<dbReference type="InterPro" id="IPR051012">
    <property type="entry name" value="CellSynth/LPSAsmb/PSIAsmb"/>
</dbReference>
<dbReference type="EMBL" id="CP047591">
    <property type="protein sequence ID" value="QHI73062.1"/>
    <property type="molecule type" value="Genomic_DNA"/>
</dbReference>
<dbReference type="RefSeq" id="WP_162362829.1">
    <property type="nucleotide sequence ID" value="NZ_CP047591.1"/>
</dbReference>
<dbReference type="InterPro" id="IPR011990">
    <property type="entry name" value="TPR-like_helical_dom_sf"/>
</dbReference>
<evidence type="ECO:0000256" key="3">
    <source>
        <dbReference type="PROSITE-ProRule" id="PRU00339"/>
    </source>
</evidence>
<dbReference type="PANTHER" id="PTHR45586:SF1">
    <property type="entry name" value="LIPOPOLYSACCHARIDE ASSEMBLY PROTEIN B"/>
    <property type="match status" value="1"/>
</dbReference>
<evidence type="ECO:0000256" key="1">
    <source>
        <dbReference type="ARBA" id="ARBA00022737"/>
    </source>
</evidence>
<evidence type="ECO:0000313" key="4">
    <source>
        <dbReference type="EMBL" id="QHI73062.1"/>
    </source>
</evidence>
<dbReference type="AlphaFoldDB" id="A0A6P1MG86"/>
<sequence>MSKITDNENQVKRSDAETDIRKRHDRVGCYLKKYLDDFVFVELSDAFLEKADVKNLMKNIPIPLRKTDAEHFKDEQGVNTSLIAENMIWVVGIDPKFTYTEHYIAFLLKLYNQKIIEGILMEGQNAAEKEDFDNACIHFRACLCLKPDYLNGMYGYAMACREMYLKGGTEDYVGNFKAESIDFFELLTEEHPEFAQGYYYLGFAYLNLGLYTKAEITWRQFVDRATDSKDKNEIIERLQQLEAPVKIEAGCNHILAGRYEEGIYKLEPYLNGQFKTWWPLSYYLGMAYSRTGELEKAVQCFKNVLTLHPSHIETMVELAALYKEAGDQENEQKYSKKIELIRSQIYDGQLN</sequence>
<proteinExistence type="predicted"/>
<gene>
    <name evidence="4" type="ORF">Ami3637_12205</name>
</gene>
<accession>A0A6P1MG86</accession>
<name>A0A6P1MG86_9FIRM</name>
<dbReference type="Pfam" id="PF07719">
    <property type="entry name" value="TPR_2"/>
    <property type="match status" value="1"/>
</dbReference>
<dbReference type="Pfam" id="PF13174">
    <property type="entry name" value="TPR_6"/>
    <property type="match status" value="1"/>
</dbReference>
<keyword evidence="5" id="KW-1185">Reference proteome</keyword>
<dbReference type="InterPro" id="IPR019734">
    <property type="entry name" value="TPR_rpt"/>
</dbReference>
<dbReference type="SMART" id="SM00028">
    <property type="entry name" value="TPR"/>
    <property type="match status" value="3"/>
</dbReference>
<dbReference type="PANTHER" id="PTHR45586">
    <property type="entry name" value="TPR REPEAT-CONTAINING PROTEIN PA4667"/>
    <property type="match status" value="1"/>
</dbReference>
<organism evidence="4 5">
    <name type="scientific">Aminipila terrae</name>
    <dbReference type="NCBI Taxonomy" id="2697030"/>
    <lineage>
        <taxon>Bacteria</taxon>
        <taxon>Bacillati</taxon>
        <taxon>Bacillota</taxon>
        <taxon>Clostridia</taxon>
        <taxon>Peptostreptococcales</taxon>
        <taxon>Anaerovoracaceae</taxon>
        <taxon>Aminipila</taxon>
    </lineage>
</organism>
<reference evidence="4 5" key="1">
    <citation type="submission" date="2020-01" db="EMBL/GenBank/DDBJ databases">
        <title>Genomic analysis of Aminipila sp. CBA3637.</title>
        <authorList>
            <person name="Kim Y.B."/>
            <person name="Roh S.W."/>
        </authorList>
    </citation>
    <scope>NUCLEOTIDE SEQUENCE [LARGE SCALE GENOMIC DNA]</scope>
    <source>
        <strain evidence="4 5">CBA3637</strain>
    </source>
</reference>
<evidence type="ECO:0000256" key="2">
    <source>
        <dbReference type="ARBA" id="ARBA00022803"/>
    </source>
</evidence>
<evidence type="ECO:0000313" key="5">
    <source>
        <dbReference type="Proteomes" id="UP000463883"/>
    </source>
</evidence>
<feature type="repeat" description="TPR" evidence="3">
    <location>
        <begin position="278"/>
        <end position="311"/>
    </location>
</feature>
<dbReference type="Proteomes" id="UP000463883">
    <property type="component" value="Chromosome"/>
</dbReference>
<keyword evidence="1" id="KW-0677">Repeat</keyword>